<comment type="subcellular location">
    <subcellularLocation>
        <location evidence="1">Membrane</location>
        <topology evidence="1">Multi-pass membrane protein</topology>
    </subcellularLocation>
</comment>
<keyword evidence="4 7" id="KW-0472">Membrane</keyword>
<comment type="caution">
    <text evidence="8">The sequence shown here is derived from an EMBL/GenBank/DDBJ whole genome shotgun (WGS) entry which is preliminary data.</text>
</comment>
<feature type="transmembrane region" description="Helical" evidence="7">
    <location>
        <begin position="149"/>
        <end position="166"/>
    </location>
</feature>
<dbReference type="GO" id="GO:0046872">
    <property type="term" value="F:metal ion binding"/>
    <property type="evidence" value="ECO:0007669"/>
    <property type="project" value="UniProtKB-KW"/>
</dbReference>
<reference evidence="8" key="1">
    <citation type="submission" date="2020-11" db="EMBL/GenBank/DDBJ databases">
        <title>Chlorella ohadii genome sequencing and assembly.</title>
        <authorList>
            <person name="Murik O."/>
            <person name="Treves H."/>
            <person name="Kedem I."/>
            <person name="Shotland Y."/>
            <person name="Kaplan A."/>
        </authorList>
    </citation>
    <scope>NUCLEOTIDE SEQUENCE</scope>
    <source>
        <strain evidence="8">1</strain>
    </source>
</reference>
<dbReference type="Proteomes" id="UP001205105">
    <property type="component" value="Unassembled WGS sequence"/>
</dbReference>
<gene>
    <name evidence="8" type="ORF">COHA_002882</name>
</gene>
<accession>A0AAD5DWE9</accession>
<keyword evidence="5" id="KW-0862">Zinc</keyword>
<feature type="transmembrane region" description="Helical" evidence="7">
    <location>
        <begin position="35"/>
        <end position="53"/>
    </location>
</feature>
<sequence>MSTVQQRRAAGPATAAADPADPAGQPQKARLRGAIHHYAVFVALGVGIMLVLDAQTRKAAWGCVVYTISTTAMFGASALYHRPTWQPTARAFFRRLDHAAIFLLIAGTNTPLALIALPVEQSTRLLSIVWGGALTGIAQCMLFSHAPKALAASLYVALGWAALPFLQRFNAVLPNADVALIVGGGVVYSLGALVYAAKRPDPVPHVYGYHEASHGVFWMDCMKNACWMM</sequence>
<evidence type="ECO:0000256" key="5">
    <source>
        <dbReference type="PIRSR" id="PIRSR604254-1"/>
    </source>
</evidence>
<evidence type="ECO:0000256" key="4">
    <source>
        <dbReference type="ARBA" id="ARBA00023136"/>
    </source>
</evidence>
<keyword evidence="3 7" id="KW-1133">Transmembrane helix</keyword>
<evidence type="ECO:0000256" key="2">
    <source>
        <dbReference type="ARBA" id="ARBA00022692"/>
    </source>
</evidence>
<keyword evidence="5" id="KW-0479">Metal-binding</keyword>
<dbReference type="AlphaFoldDB" id="A0AAD5DWE9"/>
<keyword evidence="2 7" id="KW-0812">Transmembrane</keyword>
<evidence type="ECO:0000313" key="9">
    <source>
        <dbReference type="Proteomes" id="UP001205105"/>
    </source>
</evidence>
<dbReference type="GO" id="GO:0009744">
    <property type="term" value="P:response to sucrose"/>
    <property type="evidence" value="ECO:0007669"/>
    <property type="project" value="UniProtKB-ARBA"/>
</dbReference>
<dbReference type="EMBL" id="JADXDR010000037">
    <property type="protein sequence ID" value="KAI7843643.1"/>
    <property type="molecule type" value="Genomic_DNA"/>
</dbReference>
<evidence type="ECO:0000256" key="1">
    <source>
        <dbReference type="ARBA" id="ARBA00004141"/>
    </source>
</evidence>
<feature type="region of interest" description="Disordered" evidence="6">
    <location>
        <begin position="1"/>
        <end position="26"/>
    </location>
</feature>
<dbReference type="Pfam" id="PF03006">
    <property type="entry name" value="HlyIII"/>
    <property type="match status" value="1"/>
</dbReference>
<organism evidence="8 9">
    <name type="scientific">Chlorella ohadii</name>
    <dbReference type="NCBI Taxonomy" id="2649997"/>
    <lineage>
        <taxon>Eukaryota</taxon>
        <taxon>Viridiplantae</taxon>
        <taxon>Chlorophyta</taxon>
        <taxon>core chlorophytes</taxon>
        <taxon>Trebouxiophyceae</taxon>
        <taxon>Chlorellales</taxon>
        <taxon>Chlorellaceae</taxon>
        <taxon>Chlorella clade</taxon>
        <taxon>Chlorella</taxon>
    </lineage>
</organism>
<evidence type="ECO:0000313" key="8">
    <source>
        <dbReference type="EMBL" id="KAI7843643.1"/>
    </source>
</evidence>
<feature type="transmembrane region" description="Helical" evidence="7">
    <location>
        <begin position="125"/>
        <end position="142"/>
    </location>
</feature>
<keyword evidence="9" id="KW-1185">Reference proteome</keyword>
<feature type="transmembrane region" description="Helical" evidence="7">
    <location>
        <begin position="59"/>
        <end position="80"/>
    </location>
</feature>
<feature type="binding site" evidence="5">
    <location>
        <position position="214"/>
    </location>
    <ligand>
        <name>Zn(2+)</name>
        <dbReference type="ChEBI" id="CHEBI:29105"/>
    </ligand>
</feature>
<feature type="transmembrane region" description="Helical" evidence="7">
    <location>
        <begin position="100"/>
        <end position="119"/>
    </location>
</feature>
<proteinExistence type="predicted"/>
<evidence type="ECO:0000256" key="3">
    <source>
        <dbReference type="ARBA" id="ARBA00022989"/>
    </source>
</evidence>
<evidence type="ECO:0000256" key="7">
    <source>
        <dbReference type="SAM" id="Phobius"/>
    </source>
</evidence>
<dbReference type="PANTHER" id="PTHR20855:SF3">
    <property type="entry name" value="LD03007P"/>
    <property type="match status" value="1"/>
</dbReference>
<dbReference type="InterPro" id="IPR004254">
    <property type="entry name" value="AdipoR/HlyIII-related"/>
</dbReference>
<evidence type="ECO:0008006" key="10">
    <source>
        <dbReference type="Google" id="ProtNLM"/>
    </source>
</evidence>
<protein>
    <recommendedName>
        <fullName evidence="10">Hemolysin III</fullName>
    </recommendedName>
</protein>
<name>A0AAD5DWE9_9CHLO</name>
<evidence type="ECO:0000256" key="6">
    <source>
        <dbReference type="SAM" id="MobiDB-lite"/>
    </source>
</evidence>
<feature type="transmembrane region" description="Helical" evidence="7">
    <location>
        <begin position="178"/>
        <end position="197"/>
    </location>
</feature>
<dbReference type="GO" id="GO:0016020">
    <property type="term" value="C:membrane"/>
    <property type="evidence" value="ECO:0007669"/>
    <property type="project" value="UniProtKB-SubCell"/>
</dbReference>
<dbReference type="PANTHER" id="PTHR20855">
    <property type="entry name" value="ADIPOR/PROGESTIN RECEPTOR-RELATED"/>
    <property type="match status" value="1"/>
</dbReference>
<feature type="binding site" evidence="5">
    <location>
        <position position="81"/>
    </location>
    <ligand>
        <name>Zn(2+)</name>
        <dbReference type="ChEBI" id="CHEBI:29105"/>
    </ligand>
</feature>